<dbReference type="PROSITE" id="PS00108">
    <property type="entry name" value="PROTEIN_KINASE_ST"/>
    <property type="match status" value="1"/>
</dbReference>
<dbReference type="GO" id="GO:0035556">
    <property type="term" value="P:intracellular signal transduction"/>
    <property type="evidence" value="ECO:0007669"/>
    <property type="project" value="TreeGrafter"/>
</dbReference>
<dbReference type="EMBL" id="SEOQ01000945">
    <property type="protein sequence ID" value="TFY55175.1"/>
    <property type="molecule type" value="Genomic_DNA"/>
</dbReference>
<dbReference type="InterPro" id="IPR011009">
    <property type="entry name" value="Kinase-like_dom_sf"/>
</dbReference>
<sequence length="548" mass="60188">MSGEAPVRARDLAVNYLSIVERATVYTARSTPTRVYCRIFVGTRLRPGAARRGLQLLNDRDEDGPSSLPVTTTRLTTHLHLLPVAWPAAPRDALHGFRLRVFRSTATATPSSSASVLHLDAFKTTVRFGPAFLYTPAHIPLGPSLTENKDKDGNEDADTDMEGEDSPCAHMHEGIIRGRVYATDAGRGRAQRGSRDVRDDGGRGPGRALDAPPAIRASRMPDSAAHSQCAISRRAASSASRRSTRRAIPRRAMCASCAAPRAACVPARRGEQGVSDLMDHDLLTHISKGPSPDQIRKWMAQMASGINALRMHDMGLLHRDLKPENVLVDHAGCARLADPGAAYVHPYPLSPSEVYSSEVVGTRQYMAPEVVAICGLADRGREEEARAMMYGVGVDWWALGCMFFDMLSGTSLFADHADLKAYLSAFGKGNGLAFIQERLNVKTTVLEEDLLFGLLHAQEDRRYTFKHVAHAGYFWRDGHAYSEFEGLARRARAARSLYRPERAQYQNRGEEGVGVEVVDLFESTNRAMRVAEDADAEGEPGRSRRLQL</sequence>
<feature type="compositionally biased region" description="Acidic residues" evidence="9">
    <location>
        <begin position="155"/>
        <end position="165"/>
    </location>
</feature>
<dbReference type="InterPro" id="IPR000719">
    <property type="entry name" value="Prot_kinase_dom"/>
</dbReference>
<comment type="catalytic activity">
    <reaction evidence="7">
        <text>L-threonyl-[protein] + ATP = O-phospho-L-threonyl-[protein] + ADP + H(+)</text>
        <dbReference type="Rhea" id="RHEA:46608"/>
        <dbReference type="Rhea" id="RHEA-COMP:11060"/>
        <dbReference type="Rhea" id="RHEA-COMP:11605"/>
        <dbReference type="ChEBI" id="CHEBI:15378"/>
        <dbReference type="ChEBI" id="CHEBI:30013"/>
        <dbReference type="ChEBI" id="CHEBI:30616"/>
        <dbReference type="ChEBI" id="CHEBI:61977"/>
        <dbReference type="ChEBI" id="CHEBI:456216"/>
        <dbReference type="EC" id="2.7.11.1"/>
    </reaction>
</comment>
<dbReference type="AlphaFoldDB" id="A0A4Y9XYJ5"/>
<evidence type="ECO:0000259" key="10">
    <source>
        <dbReference type="PROSITE" id="PS50011"/>
    </source>
</evidence>
<dbReference type="SUPFAM" id="SSF56112">
    <property type="entry name" value="Protein kinase-like (PK-like)"/>
    <property type="match status" value="1"/>
</dbReference>
<organism evidence="11 12">
    <name type="scientific">Dentipellis fragilis</name>
    <dbReference type="NCBI Taxonomy" id="205917"/>
    <lineage>
        <taxon>Eukaryota</taxon>
        <taxon>Fungi</taxon>
        <taxon>Dikarya</taxon>
        <taxon>Basidiomycota</taxon>
        <taxon>Agaricomycotina</taxon>
        <taxon>Agaricomycetes</taxon>
        <taxon>Russulales</taxon>
        <taxon>Hericiaceae</taxon>
        <taxon>Dentipellis</taxon>
    </lineage>
</organism>
<feature type="domain" description="Protein kinase" evidence="10">
    <location>
        <begin position="179"/>
        <end position="474"/>
    </location>
</feature>
<keyword evidence="3" id="KW-0808">Transferase</keyword>
<dbReference type="InterPro" id="IPR050236">
    <property type="entry name" value="Ser_Thr_kinase_AGC"/>
</dbReference>
<accession>A0A4Y9XYJ5</accession>
<evidence type="ECO:0000256" key="7">
    <source>
        <dbReference type="ARBA" id="ARBA00047899"/>
    </source>
</evidence>
<keyword evidence="12" id="KW-1185">Reference proteome</keyword>
<evidence type="ECO:0000256" key="6">
    <source>
        <dbReference type="ARBA" id="ARBA00022840"/>
    </source>
</evidence>
<evidence type="ECO:0000256" key="9">
    <source>
        <dbReference type="SAM" id="MobiDB-lite"/>
    </source>
</evidence>
<dbReference type="GO" id="GO:0005524">
    <property type="term" value="F:ATP binding"/>
    <property type="evidence" value="ECO:0007669"/>
    <property type="project" value="UniProtKB-KW"/>
</dbReference>
<evidence type="ECO:0000256" key="4">
    <source>
        <dbReference type="ARBA" id="ARBA00022741"/>
    </source>
</evidence>
<dbReference type="SMART" id="SM00220">
    <property type="entry name" value="S_TKc"/>
    <property type="match status" value="1"/>
</dbReference>
<reference evidence="11 12" key="1">
    <citation type="submission" date="2019-02" db="EMBL/GenBank/DDBJ databases">
        <title>Genome sequencing of the rare red list fungi Dentipellis fragilis.</title>
        <authorList>
            <person name="Buettner E."/>
            <person name="Kellner H."/>
        </authorList>
    </citation>
    <scope>NUCLEOTIDE SEQUENCE [LARGE SCALE GENOMIC DNA]</scope>
    <source>
        <strain evidence="11 12">DSM 105465</strain>
    </source>
</reference>
<proteinExistence type="predicted"/>
<keyword evidence="2" id="KW-0723">Serine/threonine-protein kinase</keyword>
<comment type="caution">
    <text evidence="11">The sequence shown here is derived from an EMBL/GenBank/DDBJ whole genome shotgun (WGS) entry which is preliminary data.</text>
</comment>
<keyword evidence="5" id="KW-0418">Kinase</keyword>
<gene>
    <name evidence="11" type="ORF">EVG20_g9415</name>
</gene>
<dbReference type="PANTHER" id="PTHR24356:SF418">
    <property type="entry name" value="SERINE_THREONINE-PROTEIN KINASE WARTS"/>
    <property type="match status" value="1"/>
</dbReference>
<dbReference type="Pfam" id="PF00069">
    <property type="entry name" value="Pkinase"/>
    <property type="match status" value="1"/>
</dbReference>
<feature type="compositionally biased region" description="Basic and acidic residues" evidence="9">
    <location>
        <begin position="193"/>
        <end position="202"/>
    </location>
</feature>
<dbReference type="PANTHER" id="PTHR24356">
    <property type="entry name" value="SERINE/THREONINE-PROTEIN KINASE"/>
    <property type="match status" value="1"/>
</dbReference>
<dbReference type="Gene3D" id="1.10.510.10">
    <property type="entry name" value="Transferase(Phosphotransferase) domain 1"/>
    <property type="match status" value="1"/>
</dbReference>
<evidence type="ECO:0000256" key="8">
    <source>
        <dbReference type="ARBA" id="ARBA00048679"/>
    </source>
</evidence>
<name>A0A4Y9XYJ5_9AGAM</name>
<feature type="compositionally biased region" description="Low complexity" evidence="9">
    <location>
        <begin position="230"/>
        <end position="241"/>
    </location>
</feature>
<evidence type="ECO:0000256" key="3">
    <source>
        <dbReference type="ARBA" id="ARBA00022679"/>
    </source>
</evidence>
<comment type="catalytic activity">
    <reaction evidence="8">
        <text>L-seryl-[protein] + ATP = O-phospho-L-seryl-[protein] + ADP + H(+)</text>
        <dbReference type="Rhea" id="RHEA:17989"/>
        <dbReference type="Rhea" id="RHEA-COMP:9863"/>
        <dbReference type="Rhea" id="RHEA-COMP:11604"/>
        <dbReference type="ChEBI" id="CHEBI:15378"/>
        <dbReference type="ChEBI" id="CHEBI:29999"/>
        <dbReference type="ChEBI" id="CHEBI:30616"/>
        <dbReference type="ChEBI" id="CHEBI:83421"/>
        <dbReference type="ChEBI" id="CHEBI:456216"/>
        <dbReference type="EC" id="2.7.11.1"/>
    </reaction>
</comment>
<feature type="region of interest" description="Disordered" evidence="9">
    <location>
        <begin position="184"/>
        <end position="247"/>
    </location>
</feature>
<dbReference type="EC" id="2.7.11.1" evidence="1"/>
<evidence type="ECO:0000313" key="11">
    <source>
        <dbReference type="EMBL" id="TFY55175.1"/>
    </source>
</evidence>
<protein>
    <recommendedName>
        <fullName evidence="1">non-specific serine/threonine protein kinase</fullName>
        <ecNumber evidence="1">2.7.11.1</ecNumber>
    </recommendedName>
</protein>
<dbReference type="GO" id="GO:0004674">
    <property type="term" value="F:protein serine/threonine kinase activity"/>
    <property type="evidence" value="ECO:0007669"/>
    <property type="project" value="UniProtKB-KW"/>
</dbReference>
<dbReference type="Proteomes" id="UP000298327">
    <property type="component" value="Unassembled WGS sequence"/>
</dbReference>
<evidence type="ECO:0000256" key="1">
    <source>
        <dbReference type="ARBA" id="ARBA00012513"/>
    </source>
</evidence>
<keyword evidence="6" id="KW-0067">ATP-binding</keyword>
<feature type="region of interest" description="Disordered" evidence="9">
    <location>
        <begin position="142"/>
        <end position="168"/>
    </location>
</feature>
<dbReference type="PROSITE" id="PS50011">
    <property type="entry name" value="PROTEIN_KINASE_DOM"/>
    <property type="match status" value="1"/>
</dbReference>
<evidence type="ECO:0000313" key="12">
    <source>
        <dbReference type="Proteomes" id="UP000298327"/>
    </source>
</evidence>
<dbReference type="InterPro" id="IPR008271">
    <property type="entry name" value="Ser/Thr_kinase_AS"/>
</dbReference>
<evidence type="ECO:0000256" key="5">
    <source>
        <dbReference type="ARBA" id="ARBA00022777"/>
    </source>
</evidence>
<dbReference type="OrthoDB" id="10252171at2759"/>
<keyword evidence="4" id="KW-0547">Nucleotide-binding</keyword>
<evidence type="ECO:0000256" key="2">
    <source>
        <dbReference type="ARBA" id="ARBA00022527"/>
    </source>
</evidence>